<feature type="region of interest" description="Disordered" evidence="1">
    <location>
        <begin position="1"/>
        <end position="39"/>
    </location>
</feature>
<sequence length="39" mass="4719">MWVKEQDDIRRAKEEAERPPKPPKLKKPRAQRPTKERPP</sequence>
<accession>A0A914VRD8</accession>
<evidence type="ECO:0000313" key="3">
    <source>
        <dbReference type="WBParaSite" id="PSAMB.scaffold23383size433.g38890.t1"/>
    </source>
</evidence>
<evidence type="ECO:0000256" key="1">
    <source>
        <dbReference type="SAM" id="MobiDB-lite"/>
    </source>
</evidence>
<dbReference type="WBParaSite" id="PSAMB.scaffold23383size433.g38890.t1">
    <property type="protein sequence ID" value="PSAMB.scaffold23383size433.g38890.t1"/>
    <property type="gene ID" value="PSAMB.scaffold23383size433.g38890"/>
</dbReference>
<dbReference type="AlphaFoldDB" id="A0A914VRD8"/>
<reference evidence="3" key="1">
    <citation type="submission" date="2022-11" db="UniProtKB">
        <authorList>
            <consortium name="WormBaseParasite"/>
        </authorList>
    </citation>
    <scope>IDENTIFICATION</scope>
</reference>
<name>A0A914VRD8_9BILA</name>
<feature type="compositionally biased region" description="Basic and acidic residues" evidence="1">
    <location>
        <begin position="1"/>
        <end position="20"/>
    </location>
</feature>
<evidence type="ECO:0000313" key="2">
    <source>
        <dbReference type="Proteomes" id="UP000887566"/>
    </source>
</evidence>
<feature type="compositionally biased region" description="Basic residues" evidence="1">
    <location>
        <begin position="21"/>
        <end position="32"/>
    </location>
</feature>
<proteinExistence type="predicted"/>
<organism evidence="2 3">
    <name type="scientific">Plectus sambesii</name>
    <dbReference type="NCBI Taxonomy" id="2011161"/>
    <lineage>
        <taxon>Eukaryota</taxon>
        <taxon>Metazoa</taxon>
        <taxon>Ecdysozoa</taxon>
        <taxon>Nematoda</taxon>
        <taxon>Chromadorea</taxon>
        <taxon>Plectida</taxon>
        <taxon>Plectina</taxon>
        <taxon>Plectoidea</taxon>
        <taxon>Plectidae</taxon>
        <taxon>Plectus</taxon>
    </lineage>
</organism>
<dbReference type="Proteomes" id="UP000887566">
    <property type="component" value="Unplaced"/>
</dbReference>
<keyword evidence="2" id="KW-1185">Reference proteome</keyword>
<protein>
    <submittedName>
        <fullName evidence="3">Uncharacterized protein</fullName>
    </submittedName>
</protein>